<sequence length="194" mass="19953">MQTMINTLNLRAAKGLVAVALLSFPLLCTSLPAHAQTDHSGTNTPRAGGAVPVPKGATTDKGTYTTQDTVGRKAAGNTGTYGNTRDMQDGKQGTVQDTTRTSTSTQGNRTGTYGNTSTGTGLPLDTTRREGNAYGNSGNTGTRPRQDTTSPSRTGAPSDTIDSSGKGSDERGSRTNDGSPTNGNRTKPTGGKKQ</sequence>
<feature type="compositionally biased region" description="Low complexity" evidence="1">
    <location>
        <begin position="55"/>
        <end position="69"/>
    </location>
</feature>
<dbReference type="EMBL" id="CADCTQ010000013">
    <property type="protein sequence ID" value="CAA9214862.1"/>
    <property type="molecule type" value="Genomic_DNA"/>
</dbReference>
<organism evidence="3">
    <name type="scientific">uncultured Cytophagales bacterium</name>
    <dbReference type="NCBI Taxonomy" id="158755"/>
    <lineage>
        <taxon>Bacteria</taxon>
        <taxon>Pseudomonadati</taxon>
        <taxon>Bacteroidota</taxon>
        <taxon>Sphingobacteriia</taxon>
        <taxon>Sphingobacteriales</taxon>
        <taxon>environmental samples</taxon>
    </lineage>
</organism>
<feature type="signal peptide" evidence="2">
    <location>
        <begin position="1"/>
        <end position="35"/>
    </location>
</feature>
<dbReference type="AlphaFoldDB" id="A0A6J4H7S6"/>
<proteinExistence type="predicted"/>
<feature type="region of interest" description="Disordered" evidence="1">
    <location>
        <begin position="36"/>
        <end position="194"/>
    </location>
</feature>
<gene>
    <name evidence="3" type="ORF">AVDCRST_MAG56-141</name>
</gene>
<evidence type="ECO:0000256" key="1">
    <source>
        <dbReference type="SAM" id="MobiDB-lite"/>
    </source>
</evidence>
<feature type="compositionally biased region" description="Polar residues" evidence="1">
    <location>
        <begin position="175"/>
        <end position="187"/>
    </location>
</feature>
<name>A0A6J4H7S6_9SPHI</name>
<feature type="compositionally biased region" description="Low complexity" evidence="1">
    <location>
        <begin position="92"/>
        <end position="121"/>
    </location>
</feature>
<accession>A0A6J4H7S6</accession>
<evidence type="ECO:0000313" key="3">
    <source>
        <dbReference type="EMBL" id="CAA9214862.1"/>
    </source>
</evidence>
<protein>
    <submittedName>
        <fullName evidence="3">Uncharacterized protein</fullName>
    </submittedName>
</protein>
<feature type="chain" id="PRO_5026698496" evidence="2">
    <location>
        <begin position="36"/>
        <end position="194"/>
    </location>
</feature>
<keyword evidence="2" id="KW-0732">Signal</keyword>
<reference evidence="3" key="1">
    <citation type="submission" date="2020-02" db="EMBL/GenBank/DDBJ databases">
        <authorList>
            <person name="Meier V. D."/>
        </authorList>
    </citation>
    <scope>NUCLEOTIDE SEQUENCE</scope>
    <source>
        <strain evidence="3">AVDCRST_MAG56</strain>
    </source>
</reference>
<evidence type="ECO:0000256" key="2">
    <source>
        <dbReference type="SAM" id="SignalP"/>
    </source>
</evidence>
<feature type="compositionally biased region" description="Polar residues" evidence="1">
    <location>
        <begin position="134"/>
        <end position="166"/>
    </location>
</feature>